<keyword evidence="6" id="KW-1185">Reference proteome</keyword>
<dbReference type="RefSeq" id="WP_090962595.1">
    <property type="nucleotide sequence ID" value="NZ_FOOA01000006.1"/>
</dbReference>
<dbReference type="InterPro" id="IPR052155">
    <property type="entry name" value="Biofilm_reg_signaling"/>
</dbReference>
<dbReference type="InterPro" id="IPR035919">
    <property type="entry name" value="EAL_sf"/>
</dbReference>
<gene>
    <name evidence="5" type="ORF">GGR05_003037</name>
</gene>
<dbReference type="PROSITE" id="PS50924">
    <property type="entry name" value="MHYT"/>
    <property type="match status" value="1"/>
</dbReference>
<dbReference type="NCBIfam" id="TIGR00254">
    <property type="entry name" value="GGDEF"/>
    <property type="match status" value="1"/>
</dbReference>
<dbReference type="InterPro" id="IPR043128">
    <property type="entry name" value="Rev_trsase/Diguanyl_cyclase"/>
</dbReference>
<dbReference type="Proteomes" id="UP000531216">
    <property type="component" value="Unassembled WGS sequence"/>
</dbReference>
<dbReference type="InterPro" id="IPR029787">
    <property type="entry name" value="Nucleotide_cyclase"/>
</dbReference>
<keyword evidence="1" id="KW-0472">Membrane</keyword>
<feature type="transmembrane region" description="Helical" evidence="1">
    <location>
        <begin position="47"/>
        <end position="70"/>
    </location>
</feature>
<dbReference type="SUPFAM" id="SSF141868">
    <property type="entry name" value="EAL domain-like"/>
    <property type="match status" value="1"/>
</dbReference>
<comment type="caution">
    <text evidence="5">The sequence shown here is derived from an EMBL/GenBank/DDBJ whole genome shotgun (WGS) entry which is preliminary data.</text>
</comment>
<dbReference type="SMART" id="SM00052">
    <property type="entry name" value="EAL"/>
    <property type="match status" value="1"/>
</dbReference>
<feature type="domain" description="GGDEF" evidence="3">
    <location>
        <begin position="277"/>
        <end position="407"/>
    </location>
</feature>
<dbReference type="SUPFAM" id="SSF55073">
    <property type="entry name" value="Nucleotide cyclase"/>
    <property type="match status" value="1"/>
</dbReference>
<accession>A0A7W6FWB1</accession>
<dbReference type="Gene3D" id="3.30.70.270">
    <property type="match status" value="1"/>
</dbReference>
<dbReference type="AlphaFoldDB" id="A0A7W6FWB1"/>
<feature type="transmembrane region" description="Helical" evidence="1">
    <location>
        <begin position="215"/>
        <end position="235"/>
    </location>
</feature>
<proteinExistence type="predicted"/>
<name>A0A7W6FWB1_9HYPH</name>
<dbReference type="PROSITE" id="PS50887">
    <property type="entry name" value="GGDEF"/>
    <property type="match status" value="1"/>
</dbReference>
<dbReference type="Pfam" id="PF03707">
    <property type="entry name" value="MHYT"/>
    <property type="match status" value="2"/>
</dbReference>
<dbReference type="Gene3D" id="3.20.20.450">
    <property type="entry name" value="EAL domain"/>
    <property type="match status" value="1"/>
</dbReference>
<feature type="transmembrane region" description="Helical" evidence="1">
    <location>
        <begin position="82"/>
        <end position="102"/>
    </location>
</feature>
<feature type="domain" description="MHYT" evidence="4">
    <location>
        <begin position="11"/>
        <end position="198"/>
    </location>
</feature>
<dbReference type="CDD" id="cd01949">
    <property type="entry name" value="GGDEF"/>
    <property type="match status" value="1"/>
</dbReference>
<dbReference type="Pfam" id="PF00990">
    <property type="entry name" value="GGDEF"/>
    <property type="match status" value="1"/>
</dbReference>
<evidence type="ECO:0000259" key="3">
    <source>
        <dbReference type="PROSITE" id="PS50887"/>
    </source>
</evidence>
<dbReference type="EMBL" id="JACIDO010000006">
    <property type="protein sequence ID" value="MBB3936872.1"/>
    <property type="molecule type" value="Genomic_DNA"/>
</dbReference>
<keyword evidence="1" id="KW-0812">Transmembrane</keyword>
<dbReference type="CDD" id="cd01948">
    <property type="entry name" value="EAL"/>
    <property type="match status" value="1"/>
</dbReference>
<dbReference type="InterPro" id="IPR005330">
    <property type="entry name" value="MHYT_dom"/>
</dbReference>
<protein>
    <submittedName>
        <fullName evidence="5">Diguanylate cyclase (GGDEF)-like protein</fullName>
    </submittedName>
</protein>
<feature type="transmembrane region" description="Helical" evidence="1">
    <location>
        <begin position="114"/>
        <end position="133"/>
    </location>
</feature>
<feature type="transmembrane region" description="Helical" evidence="1">
    <location>
        <begin position="12"/>
        <end position="35"/>
    </location>
</feature>
<dbReference type="InterPro" id="IPR000160">
    <property type="entry name" value="GGDEF_dom"/>
</dbReference>
<dbReference type="OrthoDB" id="9814202at2"/>
<evidence type="ECO:0000259" key="2">
    <source>
        <dbReference type="PROSITE" id="PS50883"/>
    </source>
</evidence>
<feature type="domain" description="EAL" evidence="2">
    <location>
        <begin position="416"/>
        <end position="666"/>
    </location>
</feature>
<feature type="transmembrane region" description="Helical" evidence="1">
    <location>
        <begin position="174"/>
        <end position="195"/>
    </location>
</feature>
<keyword evidence="1" id="KW-1133">Transmembrane helix</keyword>
<evidence type="ECO:0000313" key="5">
    <source>
        <dbReference type="EMBL" id="MBB3936872.1"/>
    </source>
</evidence>
<dbReference type="PANTHER" id="PTHR44757:SF2">
    <property type="entry name" value="BIOFILM ARCHITECTURE MAINTENANCE PROTEIN MBAA"/>
    <property type="match status" value="1"/>
</dbReference>
<evidence type="ECO:0000313" key="6">
    <source>
        <dbReference type="Proteomes" id="UP000531216"/>
    </source>
</evidence>
<organism evidence="5 6">
    <name type="scientific">Aureimonas phyllosphaerae</name>
    <dbReference type="NCBI Taxonomy" id="1166078"/>
    <lineage>
        <taxon>Bacteria</taxon>
        <taxon>Pseudomonadati</taxon>
        <taxon>Pseudomonadota</taxon>
        <taxon>Alphaproteobacteria</taxon>
        <taxon>Hyphomicrobiales</taxon>
        <taxon>Aurantimonadaceae</taxon>
        <taxon>Aureimonas</taxon>
    </lineage>
</organism>
<sequence>MVLSTCLVLEHQLTLLLLAAIVCASGAFVTMTLFVRSRSFDGRARIGWLFLAAISTGISTWTTHFVAMLGYRPDVPATFDPLLTVLSTLVAIAGSGIALALAGRVPTRMRTLAGGAMLGVSITGMHYLGMFGYQVPGVLHWDGFAAALSLAASIAFSTGALWTLRGSAGLRREALAAGLLALGIITLHLFGMQALTLTPIASETTAAGVGSTGMALAIAIVALLIVGTGLSTSIIDMDERTRADRSLLDMAYRDPLTGLPNRRALQLKMDQALAEGRWFKLMMIDLDHFKSINDTYGHATGDKLLCEVSRRFQASMGPGTYGYRIGGDELAALVFDNPESAAQMAHEFGAALREPMDIDGRQILSGCSIGICSIENAEDAETITRRADAALYEAKRRGRGQVVRFTPGMREADRQRAQLESDLQSAVERDEFRLHFQPIVNPETLSIFGYEALLRWTHPMRGPVSPAEFIPLAEASGAIGPIGEWVLKDACLKASAWPSDLYVAVNVSALQLRSARFPALVARILAETGLPPQRLTIELTETAIVANHDEVAAILNAVRALGVRVAMDDFGTGFSSLSHLRRLPVDVIKIDRSFVTSAEIDRNSMAVLKGIAQMGRDMEIAIVGEGVETPAQRDILRRIGCDGAQGYLFGKPTPFVLPTTPMLARAV</sequence>
<reference evidence="5 6" key="1">
    <citation type="submission" date="2020-08" db="EMBL/GenBank/DDBJ databases">
        <title>Genomic Encyclopedia of Type Strains, Phase IV (KMG-IV): sequencing the most valuable type-strain genomes for metagenomic binning, comparative biology and taxonomic classification.</title>
        <authorList>
            <person name="Goeker M."/>
        </authorList>
    </citation>
    <scope>NUCLEOTIDE SEQUENCE [LARGE SCALE GENOMIC DNA]</scope>
    <source>
        <strain evidence="5 6">DSM 25024</strain>
    </source>
</reference>
<dbReference type="GO" id="GO:0016020">
    <property type="term" value="C:membrane"/>
    <property type="evidence" value="ECO:0007669"/>
    <property type="project" value="UniProtKB-UniRule"/>
</dbReference>
<evidence type="ECO:0000259" key="4">
    <source>
        <dbReference type="PROSITE" id="PS50924"/>
    </source>
</evidence>
<dbReference type="InterPro" id="IPR001633">
    <property type="entry name" value="EAL_dom"/>
</dbReference>
<dbReference type="SMART" id="SM00267">
    <property type="entry name" value="GGDEF"/>
    <property type="match status" value="1"/>
</dbReference>
<dbReference type="PROSITE" id="PS50883">
    <property type="entry name" value="EAL"/>
    <property type="match status" value="1"/>
</dbReference>
<dbReference type="Pfam" id="PF00563">
    <property type="entry name" value="EAL"/>
    <property type="match status" value="1"/>
</dbReference>
<dbReference type="PANTHER" id="PTHR44757">
    <property type="entry name" value="DIGUANYLATE CYCLASE DGCP"/>
    <property type="match status" value="1"/>
</dbReference>
<feature type="transmembrane region" description="Helical" evidence="1">
    <location>
        <begin position="139"/>
        <end position="162"/>
    </location>
</feature>
<evidence type="ECO:0000256" key="1">
    <source>
        <dbReference type="PROSITE-ProRule" id="PRU00244"/>
    </source>
</evidence>